<evidence type="ECO:0000313" key="11">
    <source>
        <dbReference type="EMBL" id="CAD6921812.1"/>
    </source>
</evidence>
<evidence type="ECO:0000256" key="4">
    <source>
        <dbReference type="ARBA" id="ARBA00022723"/>
    </source>
</evidence>
<keyword evidence="3" id="KW-0336">GPI-anchor</keyword>
<keyword evidence="3" id="KW-0472">Membrane</keyword>
<dbReference type="Gene3D" id="3.20.20.370">
    <property type="entry name" value="Glycoside hydrolase/deacetylase"/>
    <property type="match status" value="1"/>
</dbReference>
<dbReference type="Pfam" id="PF01522">
    <property type="entry name" value="Polysacc_deac_1"/>
    <property type="match status" value="1"/>
</dbReference>
<dbReference type="InterPro" id="IPR011330">
    <property type="entry name" value="Glyco_hydro/deAcase_b/a-brl"/>
</dbReference>
<evidence type="ECO:0000256" key="8">
    <source>
        <dbReference type="ARBA" id="ARBA00023288"/>
    </source>
</evidence>
<dbReference type="SUPFAM" id="SSF88713">
    <property type="entry name" value="Glycoside hydrolase/deacetylase"/>
    <property type="match status" value="1"/>
</dbReference>
<reference evidence="11" key="1">
    <citation type="submission" date="2020-10" db="EMBL/GenBank/DDBJ databases">
        <authorList>
            <person name="Sedaghatjoo S."/>
        </authorList>
    </citation>
    <scope>NUCLEOTIDE SEQUENCE</scope>
    <source>
        <strain evidence="11">AZH3</strain>
    </source>
</reference>
<organism evidence="11 12">
    <name type="scientific">Tilletia caries</name>
    <name type="common">wheat bunt fungus</name>
    <dbReference type="NCBI Taxonomy" id="13290"/>
    <lineage>
        <taxon>Eukaryota</taxon>
        <taxon>Fungi</taxon>
        <taxon>Dikarya</taxon>
        <taxon>Basidiomycota</taxon>
        <taxon>Ustilaginomycotina</taxon>
        <taxon>Exobasidiomycetes</taxon>
        <taxon>Tilletiales</taxon>
        <taxon>Tilletiaceae</taxon>
        <taxon>Tilletia</taxon>
    </lineage>
</organism>
<evidence type="ECO:0000313" key="12">
    <source>
        <dbReference type="Proteomes" id="UP000836402"/>
    </source>
</evidence>
<evidence type="ECO:0000256" key="6">
    <source>
        <dbReference type="ARBA" id="ARBA00022801"/>
    </source>
</evidence>
<protein>
    <recommendedName>
        <fullName evidence="10">NodB homology domain-containing protein</fullName>
    </recommendedName>
</protein>
<evidence type="ECO:0000256" key="3">
    <source>
        <dbReference type="ARBA" id="ARBA00022622"/>
    </source>
</evidence>
<name>A0ABN7IUF6_9BASI</name>
<keyword evidence="8" id="KW-0449">Lipoprotein</keyword>
<feature type="chain" id="PRO_5047120145" description="NodB homology domain-containing protein" evidence="9">
    <location>
        <begin position="30"/>
        <end position="289"/>
    </location>
</feature>
<proteinExistence type="predicted"/>
<comment type="subcellular location">
    <subcellularLocation>
        <location evidence="2">Cell membrane</location>
        <topology evidence="2">Lipid-anchor</topology>
        <topology evidence="2">GPI-anchor</topology>
    </subcellularLocation>
</comment>
<evidence type="ECO:0000256" key="1">
    <source>
        <dbReference type="ARBA" id="ARBA00001941"/>
    </source>
</evidence>
<evidence type="ECO:0000256" key="2">
    <source>
        <dbReference type="ARBA" id="ARBA00004609"/>
    </source>
</evidence>
<sequence>MFASKSSTLALSLVLIILGGSVLPSIASAPKPRFPPLSPLVRADLERRDPNEYQLFHKQEHSGNVSARSVVSGGISQCRTQGCFAFTFDDGPSINHRKVADEIASIGARATFFVVGNMGKCIYDEDSVQALRYSYNAGHQICSHTWSHPNIETLSRPAIDQQVQLVEEAMFKILALTNGLPFDRHNLNVITWNAYIRDADGAPADFSINQYRSLHAPQNVIILNHETVPTTSNRVIPQALQIVRQNGYRPRNMGTVAQTVGFAPYKVIGRPGVRDSSWTCAGKPGGRGW</sequence>
<feature type="signal peptide" evidence="9">
    <location>
        <begin position="1"/>
        <end position="29"/>
    </location>
</feature>
<dbReference type="PANTHER" id="PTHR46471">
    <property type="entry name" value="CHITIN DEACETYLASE"/>
    <property type="match status" value="1"/>
</dbReference>
<keyword evidence="12" id="KW-1185">Reference proteome</keyword>
<dbReference type="InterPro" id="IPR002509">
    <property type="entry name" value="NODB_dom"/>
</dbReference>
<evidence type="ECO:0000256" key="5">
    <source>
        <dbReference type="ARBA" id="ARBA00022729"/>
    </source>
</evidence>
<comment type="cofactor">
    <cofactor evidence="1">
        <name>Co(2+)</name>
        <dbReference type="ChEBI" id="CHEBI:48828"/>
    </cofactor>
</comment>
<keyword evidence="6" id="KW-0378">Hydrolase</keyword>
<comment type="caution">
    <text evidence="11">The sequence shown here is derived from an EMBL/GenBank/DDBJ whole genome shotgun (WGS) entry which is preliminary data.</text>
</comment>
<keyword evidence="4" id="KW-0479">Metal-binding</keyword>
<accession>A0ABN7IUF6</accession>
<keyword evidence="5 9" id="KW-0732">Signal</keyword>
<evidence type="ECO:0000256" key="7">
    <source>
        <dbReference type="ARBA" id="ARBA00023277"/>
    </source>
</evidence>
<dbReference type="EMBL" id="CAJHJG010002653">
    <property type="protein sequence ID" value="CAD6921812.1"/>
    <property type="molecule type" value="Genomic_DNA"/>
</dbReference>
<keyword evidence="3" id="KW-0325">Glycoprotein</keyword>
<feature type="domain" description="NodB homology" evidence="10">
    <location>
        <begin position="82"/>
        <end position="289"/>
    </location>
</feature>
<evidence type="ECO:0000256" key="9">
    <source>
        <dbReference type="SAM" id="SignalP"/>
    </source>
</evidence>
<evidence type="ECO:0000259" key="10">
    <source>
        <dbReference type="PROSITE" id="PS51677"/>
    </source>
</evidence>
<dbReference type="PROSITE" id="PS51677">
    <property type="entry name" value="NODB"/>
    <property type="match status" value="1"/>
</dbReference>
<gene>
    <name evidence="11" type="ORF">JKIAZH3_G1685</name>
</gene>
<dbReference type="PANTHER" id="PTHR46471:SF2">
    <property type="entry name" value="CHITIN DEACETYLASE-RELATED"/>
    <property type="match status" value="1"/>
</dbReference>
<keyword evidence="7" id="KW-0119">Carbohydrate metabolism</keyword>
<dbReference type="Proteomes" id="UP000836402">
    <property type="component" value="Unassembled WGS sequence"/>
</dbReference>